<name>A0AAD8YCA0_9STRA</name>
<organism evidence="3 4">
    <name type="scientific">Skeletonema marinoi</name>
    <dbReference type="NCBI Taxonomy" id="267567"/>
    <lineage>
        <taxon>Eukaryota</taxon>
        <taxon>Sar</taxon>
        <taxon>Stramenopiles</taxon>
        <taxon>Ochrophyta</taxon>
        <taxon>Bacillariophyta</taxon>
        <taxon>Coscinodiscophyceae</taxon>
        <taxon>Thalassiosirophycidae</taxon>
        <taxon>Thalassiosirales</taxon>
        <taxon>Skeletonemataceae</taxon>
        <taxon>Skeletonema</taxon>
        <taxon>Skeletonema marinoi-dohrnii complex</taxon>
    </lineage>
</organism>
<reference evidence="3" key="1">
    <citation type="submission" date="2023-06" db="EMBL/GenBank/DDBJ databases">
        <title>Survivors Of The Sea: Transcriptome response of Skeletonema marinoi to long-term dormancy.</title>
        <authorList>
            <person name="Pinder M.I.M."/>
            <person name="Kourtchenko O."/>
            <person name="Robertson E.K."/>
            <person name="Larsson T."/>
            <person name="Maumus F."/>
            <person name="Osuna-Cruz C.M."/>
            <person name="Vancaester E."/>
            <person name="Stenow R."/>
            <person name="Vandepoele K."/>
            <person name="Ploug H."/>
            <person name="Bruchert V."/>
            <person name="Godhe A."/>
            <person name="Topel M."/>
        </authorList>
    </citation>
    <scope>NUCLEOTIDE SEQUENCE</scope>
    <source>
        <strain evidence="3">R05AC</strain>
    </source>
</reference>
<dbReference type="AlphaFoldDB" id="A0AAD8YCA0"/>
<dbReference type="PANTHER" id="PTHR35550">
    <property type="match status" value="1"/>
</dbReference>
<keyword evidence="4" id="KW-1185">Reference proteome</keyword>
<gene>
    <name evidence="3" type="ORF">QTG54_006419</name>
</gene>
<protein>
    <submittedName>
        <fullName evidence="3">DUF3119 domain-containing protein</fullName>
    </submittedName>
</protein>
<keyword evidence="2" id="KW-0732">Signal</keyword>
<dbReference type="EMBL" id="JATAAI010000010">
    <property type="protein sequence ID" value="KAK1742822.1"/>
    <property type="molecule type" value="Genomic_DNA"/>
</dbReference>
<dbReference type="Pfam" id="PF11317">
    <property type="entry name" value="DUF3119"/>
    <property type="match status" value="1"/>
</dbReference>
<evidence type="ECO:0000256" key="2">
    <source>
        <dbReference type="SAM" id="SignalP"/>
    </source>
</evidence>
<dbReference type="InterPro" id="IPR021467">
    <property type="entry name" value="DUF3119"/>
</dbReference>
<keyword evidence="1" id="KW-0812">Transmembrane</keyword>
<feature type="transmembrane region" description="Helical" evidence="1">
    <location>
        <begin position="103"/>
        <end position="121"/>
    </location>
</feature>
<dbReference type="Proteomes" id="UP001224775">
    <property type="component" value="Unassembled WGS sequence"/>
</dbReference>
<accession>A0AAD8YCA0</accession>
<feature type="chain" id="PRO_5041921298" evidence="2">
    <location>
        <begin position="23"/>
        <end position="227"/>
    </location>
</feature>
<comment type="caution">
    <text evidence="3">The sequence shown here is derived from an EMBL/GenBank/DDBJ whole genome shotgun (WGS) entry which is preliminary data.</text>
</comment>
<keyword evidence="1" id="KW-0472">Membrane</keyword>
<evidence type="ECO:0000313" key="4">
    <source>
        <dbReference type="Proteomes" id="UP001224775"/>
    </source>
</evidence>
<evidence type="ECO:0000313" key="3">
    <source>
        <dbReference type="EMBL" id="KAK1742822.1"/>
    </source>
</evidence>
<feature type="signal peptide" evidence="2">
    <location>
        <begin position="1"/>
        <end position="22"/>
    </location>
</feature>
<proteinExistence type="predicted"/>
<dbReference type="PANTHER" id="PTHR35550:SF2">
    <property type="entry name" value="OS05G0401200 PROTEIN"/>
    <property type="match status" value="1"/>
</dbReference>
<evidence type="ECO:0000256" key="1">
    <source>
        <dbReference type="SAM" id="Phobius"/>
    </source>
</evidence>
<sequence length="227" mass="24448">MVSLRLLLSSSLALLQATPSSAFATAPLSSSRVGSVERRQEVGPLFAEDNNPFGFVQGLFSGGTTVAQPKTPAIPDCVVDSDYTLAAVFASIGLSSVFLGHDIFTSVFGGLFVLLATLLAVQASRIRFVFDGEAFELKNASGDNEQLSDSGENIVVGGANRWKYDSFVNYEFFPKGSPVPILVYFKETQTVKEDGSNDGQIHFFPAIANCKQLEEQFALRGCAKIRD</sequence>
<keyword evidence="1" id="KW-1133">Transmembrane helix</keyword>